<reference evidence="4 5" key="1">
    <citation type="submission" date="2017-03" db="EMBL/GenBank/DDBJ databases">
        <authorList>
            <person name="Afonso C.L."/>
            <person name="Miller P.J."/>
            <person name="Scott M.A."/>
            <person name="Spackman E."/>
            <person name="Goraichik I."/>
            <person name="Dimitrov K.M."/>
            <person name="Suarez D.L."/>
            <person name="Swayne D.E."/>
        </authorList>
    </citation>
    <scope>NUCLEOTIDE SEQUENCE [LARGE SCALE GENOMIC DNA]</scope>
    <source>
        <strain evidence="4 5">CECT 8397</strain>
    </source>
</reference>
<accession>A0A1Y5SRX0</accession>
<keyword evidence="2" id="KW-0520">NAD</keyword>
<evidence type="ECO:0000259" key="3">
    <source>
        <dbReference type="Pfam" id="PF02826"/>
    </source>
</evidence>
<evidence type="ECO:0000256" key="1">
    <source>
        <dbReference type="ARBA" id="ARBA00023002"/>
    </source>
</evidence>
<evidence type="ECO:0000313" key="5">
    <source>
        <dbReference type="Proteomes" id="UP000193623"/>
    </source>
</evidence>
<dbReference type="RefSeq" id="WP_085864841.1">
    <property type="nucleotide sequence ID" value="NZ_FWFT01000003.1"/>
</dbReference>
<dbReference type="PANTHER" id="PTHR43333">
    <property type="entry name" value="2-HACID_DH_C DOMAIN-CONTAINING PROTEIN"/>
    <property type="match status" value="1"/>
</dbReference>
<dbReference type="GO" id="GO:0051287">
    <property type="term" value="F:NAD binding"/>
    <property type="evidence" value="ECO:0007669"/>
    <property type="project" value="InterPro"/>
</dbReference>
<gene>
    <name evidence="4" type="primary">ghrA</name>
    <name evidence="4" type="ORF">PSJ8397_02461</name>
</gene>
<keyword evidence="1 4" id="KW-0560">Oxidoreductase</keyword>
<dbReference type="OrthoDB" id="9787219at2"/>
<dbReference type="CDD" id="cd12164">
    <property type="entry name" value="GDH_like_2"/>
    <property type="match status" value="1"/>
</dbReference>
<protein>
    <submittedName>
        <fullName evidence="4">Glyoxylate/hydroxypyruvate reductase A</fullName>
        <ecNumber evidence="4">1.1.1.79</ecNumber>
    </submittedName>
</protein>
<sequence>MTVNALFVGTQEDWDTYAPALIDAFANLGTPVALQRDHAAETVDYIVMAGSRILDDFSPFVRCKAMLRLWAGVEDVVNNPTITFPICRMVGGGLDQGMIDWVTAHTLRHHIGMDTHIHGQDGVWRDGFVPPLAQDRPITILGLGALGAACGQALAGLGFPVTGWSRTQKSIPNIRCLSGDVGDALDGAEIVILLLPKTPQTENTLNAGALSRTAKGAFILNPGRGPLIDDDALIAALDSGQIAHATLDTFRQEPLPEDHPFWHHPQVTVTPHIASQTRADPAAKIIAQNIQRGESGEEFLHQVDRTAGY</sequence>
<organism evidence="4 5">
    <name type="scientific">Pseudooctadecabacter jejudonensis</name>
    <dbReference type="NCBI Taxonomy" id="1391910"/>
    <lineage>
        <taxon>Bacteria</taxon>
        <taxon>Pseudomonadati</taxon>
        <taxon>Pseudomonadota</taxon>
        <taxon>Alphaproteobacteria</taxon>
        <taxon>Rhodobacterales</taxon>
        <taxon>Paracoccaceae</taxon>
        <taxon>Pseudooctadecabacter</taxon>
    </lineage>
</organism>
<evidence type="ECO:0000256" key="2">
    <source>
        <dbReference type="ARBA" id="ARBA00023027"/>
    </source>
</evidence>
<dbReference type="InterPro" id="IPR006140">
    <property type="entry name" value="D-isomer_DH_NAD-bd"/>
</dbReference>
<dbReference type="PROSITE" id="PS00671">
    <property type="entry name" value="D_2_HYDROXYACID_DH_3"/>
    <property type="match status" value="1"/>
</dbReference>
<evidence type="ECO:0000313" key="4">
    <source>
        <dbReference type="EMBL" id="SLN47032.1"/>
    </source>
</evidence>
<dbReference type="Gene3D" id="3.40.50.720">
    <property type="entry name" value="NAD(P)-binding Rossmann-like Domain"/>
    <property type="match status" value="2"/>
</dbReference>
<dbReference type="EMBL" id="FWFT01000003">
    <property type="protein sequence ID" value="SLN47032.1"/>
    <property type="molecule type" value="Genomic_DNA"/>
</dbReference>
<keyword evidence="5" id="KW-1185">Reference proteome</keyword>
<dbReference type="AlphaFoldDB" id="A0A1Y5SRX0"/>
<dbReference type="SUPFAM" id="SSF51735">
    <property type="entry name" value="NAD(P)-binding Rossmann-fold domains"/>
    <property type="match status" value="1"/>
</dbReference>
<dbReference type="Proteomes" id="UP000193623">
    <property type="component" value="Unassembled WGS sequence"/>
</dbReference>
<dbReference type="GO" id="GO:0030267">
    <property type="term" value="F:glyoxylate reductase (NADPH) activity"/>
    <property type="evidence" value="ECO:0007669"/>
    <property type="project" value="UniProtKB-EC"/>
</dbReference>
<dbReference type="InterPro" id="IPR036291">
    <property type="entry name" value="NAD(P)-bd_dom_sf"/>
</dbReference>
<dbReference type="InterPro" id="IPR029753">
    <property type="entry name" value="D-isomer_DH_CS"/>
</dbReference>
<keyword evidence="4" id="KW-0670">Pyruvate</keyword>
<dbReference type="PANTHER" id="PTHR43333:SF1">
    <property type="entry name" value="D-ISOMER SPECIFIC 2-HYDROXYACID DEHYDROGENASE NAD-BINDING DOMAIN-CONTAINING PROTEIN"/>
    <property type="match status" value="1"/>
</dbReference>
<dbReference type="EC" id="1.1.1.79" evidence="4"/>
<name>A0A1Y5SRX0_9RHOB</name>
<proteinExistence type="predicted"/>
<feature type="domain" description="D-isomer specific 2-hydroxyacid dehydrogenase NAD-binding" evidence="3">
    <location>
        <begin position="106"/>
        <end position="274"/>
    </location>
</feature>
<dbReference type="Pfam" id="PF02826">
    <property type="entry name" value="2-Hacid_dh_C"/>
    <property type="match status" value="1"/>
</dbReference>